<dbReference type="EMBL" id="JACGWJ010000004">
    <property type="protein sequence ID" value="KAL0423776.1"/>
    <property type="molecule type" value="Genomic_DNA"/>
</dbReference>
<comment type="caution">
    <text evidence="2">The sequence shown here is derived from an EMBL/GenBank/DDBJ whole genome shotgun (WGS) entry which is preliminary data.</text>
</comment>
<reference evidence="2" key="1">
    <citation type="submission" date="2020-06" db="EMBL/GenBank/DDBJ databases">
        <authorList>
            <person name="Li T."/>
            <person name="Hu X."/>
            <person name="Zhang T."/>
            <person name="Song X."/>
            <person name="Zhang H."/>
            <person name="Dai N."/>
            <person name="Sheng W."/>
            <person name="Hou X."/>
            <person name="Wei L."/>
        </authorList>
    </citation>
    <scope>NUCLEOTIDE SEQUENCE</scope>
    <source>
        <strain evidence="2">G02</strain>
        <tissue evidence="2">Leaf</tissue>
    </source>
</reference>
<evidence type="ECO:0000313" key="2">
    <source>
        <dbReference type="EMBL" id="KAL0423776.1"/>
    </source>
</evidence>
<dbReference type="AlphaFoldDB" id="A0AAW2V847"/>
<evidence type="ECO:0000256" key="1">
    <source>
        <dbReference type="SAM" id="Coils"/>
    </source>
</evidence>
<name>A0AAW2V847_SESRA</name>
<sequence length="122" mass="13648">MEASKAKSTMLRLRHLRENLEELNKKFGRQAVNAQVTEQIKRVDLDTVQITIRITMVASTSLCNNLQELISKASSLEMTDELREHEPKNTFRVQGSKSVAADSIIAYTRPSPNSGETATNES</sequence>
<organism evidence="2">
    <name type="scientific">Sesamum radiatum</name>
    <name type="common">Black benniseed</name>
    <dbReference type="NCBI Taxonomy" id="300843"/>
    <lineage>
        <taxon>Eukaryota</taxon>
        <taxon>Viridiplantae</taxon>
        <taxon>Streptophyta</taxon>
        <taxon>Embryophyta</taxon>
        <taxon>Tracheophyta</taxon>
        <taxon>Spermatophyta</taxon>
        <taxon>Magnoliopsida</taxon>
        <taxon>eudicotyledons</taxon>
        <taxon>Gunneridae</taxon>
        <taxon>Pentapetalae</taxon>
        <taxon>asterids</taxon>
        <taxon>lamiids</taxon>
        <taxon>Lamiales</taxon>
        <taxon>Pedaliaceae</taxon>
        <taxon>Sesamum</taxon>
    </lineage>
</organism>
<protein>
    <submittedName>
        <fullName evidence="2">Uncharacterized protein</fullName>
    </submittedName>
</protein>
<accession>A0AAW2V847</accession>
<feature type="coiled-coil region" evidence="1">
    <location>
        <begin position="6"/>
        <end position="33"/>
    </location>
</feature>
<proteinExistence type="predicted"/>
<gene>
    <name evidence="2" type="ORF">Sradi_0912400</name>
</gene>
<keyword evidence="1" id="KW-0175">Coiled coil</keyword>
<reference evidence="2" key="2">
    <citation type="journal article" date="2024" name="Plant">
        <title>Genomic evolution and insights into agronomic trait innovations of Sesamum species.</title>
        <authorList>
            <person name="Miao H."/>
            <person name="Wang L."/>
            <person name="Qu L."/>
            <person name="Liu H."/>
            <person name="Sun Y."/>
            <person name="Le M."/>
            <person name="Wang Q."/>
            <person name="Wei S."/>
            <person name="Zheng Y."/>
            <person name="Lin W."/>
            <person name="Duan Y."/>
            <person name="Cao H."/>
            <person name="Xiong S."/>
            <person name="Wang X."/>
            <person name="Wei L."/>
            <person name="Li C."/>
            <person name="Ma Q."/>
            <person name="Ju M."/>
            <person name="Zhao R."/>
            <person name="Li G."/>
            <person name="Mu C."/>
            <person name="Tian Q."/>
            <person name="Mei H."/>
            <person name="Zhang T."/>
            <person name="Gao T."/>
            <person name="Zhang H."/>
        </authorList>
    </citation>
    <scope>NUCLEOTIDE SEQUENCE</scope>
    <source>
        <strain evidence="2">G02</strain>
    </source>
</reference>